<evidence type="ECO:0000256" key="2">
    <source>
        <dbReference type="SAM" id="Phobius"/>
    </source>
</evidence>
<gene>
    <name evidence="4" type="ORF">GCM10008096_26290</name>
</gene>
<proteinExistence type="inferred from homology"/>
<evidence type="ECO:0000313" key="5">
    <source>
        <dbReference type="Proteomes" id="UP000642819"/>
    </source>
</evidence>
<feature type="transmembrane region" description="Helical" evidence="2">
    <location>
        <begin position="24"/>
        <end position="46"/>
    </location>
</feature>
<dbReference type="InterPro" id="IPR004474">
    <property type="entry name" value="LytR_CpsA_psr"/>
</dbReference>
<evidence type="ECO:0000313" key="4">
    <source>
        <dbReference type="EMBL" id="GHD11656.1"/>
    </source>
</evidence>
<dbReference type="NCBIfam" id="TIGR00350">
    <property type="entry name" value="lytR_cpsA_psr"/>
    <property type="match status" value="1"/>
</dbReference>
<dbReference type="RefSeq" id="WP_229791157.1">
    <property type="nucleotide sequence ID" value="NZ_BMXK01000012.1"/>
</dbReference>
<keyword evidence="2" id="KW-0472">Membrane</keyword>
<dbReference type="Proteomes" id="UP000642819">
    <property type="component" value="Unassembled WGS sequence"/>
</dbReference>
<dbReference type="EMBL" id="BMXK01000012">
    <property type="protein sequence ID" value="GHD11656.1"/>
    <property type="molecule type" value="Genomic_DNA"/>
</dbReference>
<keyword evidence="2" id="KW-1133">Transmembrane helix</keyword>
<dbReference type="Gene3D" id="3.40.630.190">
    <property type="entry name" value="LCP protein"/>
    <property type="match status" value="1"/>
</dbReference>
<feature type="domain" description="Cell envelope-related transcriptional attenuator" evidence="3">
    <location>
        <begin position="106"/>
        <end position="250"/>
    </location>
</feature>
<keyword evidence="2" id="KW-0812">Transmembrane</keyword>
<sequence length="350" mass="37823">MAGLDGMGDGYNDEPKRRKRRSGVIALIAVLTVVVMAAGLALGYLFSLKNSFDQKSQSIESAFPTADRPDRSEESEDAINYLVIGSDSRGGSGETENLPDVPNGGRADTMMLVNIPGDRKSINVMSIMRDTWVEIPGHGEHKINAALALGGVPLLVQTIESVVDAPVDHIAIIDFEGFKSLTESLGGVEVNNPRAFTVSGGEQSYSYEAGPITLEGDRALRFVRERKQFTDGDYTRVANQQLFLKAVMARFLTQETLTDPGKISSIVDNFSPYVTVDEDVDAFGLGQLGLSLRNVRTGDVHTFTLPNRGTGRSSDGQSIVLHDPAATHQVSEALKSDTLTTYIENQGLEN</sequence>
<evidence type="ECO:0000259" key="3">
    <source>
        <dbReference type="Pfam" id="PF03816"/>
    </source>
</evidence>
<evidence type="ECO:0000256" key="1">
    <source>
        <dbReference type="ARBA" id="ARBA00006068"/>
    </source>
</evidence>
<name>A0ABQ3GKQ1_9MICC</name>
<comment type="caution">
    <text evidence="4">The sequence shown here is derived from an EMBL/GenBank/DDBJ whole genome shotgun (WGS) entry which is preliminary data.</text>
</comment>
<accession>A0ABQ3GKQ1</accession>
<dbReference type="InterPro" id="IPR050922">
    <property type="entry name" value="LytR/CpsA/Psr_CW_biosynth"/>
</dbReference>
<reference evidence="5" key="1">
    <citation type="journal article" date="2019" name="Int. J. Syst. Evol. Microbiol.">
        <title>The Global Catalogue of Microorganisms (GCM) 10K type strain sequencing project: providing services to taxonomists for standard genome sequencing and annotation.</title>
        <authorList>
            <consortium name="The Broad Institute Genomics Platform"/>
            <consortium name="The Broad Institute Genome Sequencing Center for Infectious Disease"/>
            <person name="Wu L."/>
            <person name="Ma J."/>
        </authorList>
    </citation>
    <scope>NUCLEOTIDE SEQUENCE [LARGE SCALE GENOMIC DNA]</scope>
    <source>
        <strain evidence="5">KCTC 19466</strain>
    </source>
</reference>
<dbReference type="Pfam" id="PF03816">
    <property type="entry name" value="LytR_cpsA_psr"/>
    <property type="match status" value="1"/>
</dbReference>
<dbReference type="PANTHER" id="PTHR33392">
    <property type="entry name" value="POLYISOPRENYL-TEICHOIC ACID--PEPTIDOGLYCAN TEICHOIC ACID TRANSFERASE TAGU"/>
    <property type="match status" value="1"/>
</dbReference>
<organism evidence="4 5">
    <name type="scientific">Zhihengliuella salsuginis</name>
    <dbReference type="NCBI Taxonomy" id="578222"/>
    <lineage>
        <taxon>Bacteria</taxon>
        <taxon>Bacillati</taxon>
        <taxon>Actinomycetota</taxon>
        <taxon>Actinomycetes</taxon>
        <taxon>Micrococcales</taxon>
        <taxon>Micrococcaceae</taxon>
        <taxon>Zhihengliuella</taxon>
    </lineage>
</organism>
<keyword evidence="5" id="KW-1185">Reference proteome</keyword>
<protein>
    <submittedName>
        <fullName evidence="4">Transcriptional regulator</fullName>
    </submittedName>
</protein>
<comment type="similarity">
    <text evidence="1">Belongs to the LytR/CpsA/Psr (LCP) family.</text>
</comment>
<dbReference type="PANTHER" id="PTHR33392:SF6">
    <property type="entry name" value="POLYISOPRENYL-TEICHOIC ACID--PEPTIDOGLYCAN TEICHOIC ACID TRANSFERASE TAGU"/>
    <property type="match status" value="1"/>
</dbReference>